<dbReference type="Proteomes" id="UP000460718">
    <property type="component" value="Unassembled WGS sequence"/>
</dbReference>
<evidence type="ECO:0000313" key="5">
    <source>
        <dbReference type="EMBL" id="KAE9107498.1"/>
    </source>
</evidence>
<evidence type="ECO:0000313" key="8">
    <source>
        <dbReference type="EMBL" id="KAE9225669.1"/>
    </source>
</evidence>
<evidence type="ECO:0000313" key="7">
    <source>
        <dbReference type="EMBL" id="KAE9206754.1"/>
    </source>
</evidence>
<evidence type="ECO:0000313" key="16">
    <source>
        <dbReference type="Proteomes" id="UP000440732"/>
    </source>
</evidence>
<protein>
    <recommendedName>
        <fullName evidence="1">Reverse transcriptase domain-containing protein</fullName>
    </recommendedName>
</protein>
<evidence type="ECO:0000313" key="18">
    <source>
        <dbReference type="Proteomes" id="UP000460718"/>
    </source>
</evidence>
<dbReference type="Proteomes" id="UP000437068">
    <property type="component" value="Unassembled WGS sequence"/>
</dbReference>
<evidence type="ECO:0000313" key="11">
    <source>
        <dbReference type="EMBL" id="KAE9338297.1"/>
    </source>
</evidence>
<evidence type="ECO:0000313" key="13">
    <source>
        <dbReference type="Proteomes" id="UP000433483"/>
    </source>
</evidence>
<dbReference type="Proteomes" id="UP000433483">
    <property type="component" value="Unassembled WGS sequence"/>
</dbReference>
<dbReference type="Gene3D" id="3.30.70.270">
    <property type="match status" value="2"/>
</dbReference>
<evidence type="ECO:0000259" key="1">
    <source>
        <dbReference type="Pfam" id="PF00078"/>
    </source>
</evidence>
<keyword evidence="13" id="KW-1185">Reference proteome</keyword>
<dbReference type="PANTHER" id="PTHR33064">
    <property type="entry name" value="POL PROTEIN"/>
    <property type="match status" value="1"/>
</dbReference>
<organism evidence="7 13">
    <name type="scientific">Phytophthora fragariae</name>
    <dbReference type="NCBI Taxonomy" id="53985"/>
    <lineage>
        <taxon>Eukaryota</taxon>
        <taxon>Sar</taxon>
        <taxon>Stramenopiles</taxon>
        <taxon>Oomycota</taxon>
        <taxon>Peronosporomycetes</taxon>
        <taxon>Peronosporales</taxon>
        <taxon>Peronosporaceae</taxon>
        <taxon>Phytophthora</taxon>
    </lineage>
</organism>
<dbReference type="Proteomes" id="UP000488956">
    <property type="component" value="Unassembled WGS sequence"/>
</dbReference>
<dbReference type="Proteomes" id="UP000441208">
    <property type="component" value="Unassembled WGS sequence"/>
</dbReference>
<dbReference type="EMBL" id="QXFX01000677">
    <property type="protein sequence ID" value="KAE9107498.1"/>
    <property type="molecule type" value="Genomic_DNA"/>
</dbReference>
<evidence type="ECO:0000313" key="10">
    <source>
        <dbReference type="EMBL" id="KAE9306444.1"/>
    </source>
</evidence>
<dbReference type="EMBL" id="QXFY01000672">
    <property type="protein sequence ID" value="KAE9338297.1"/>
    <property type="molecule type" value="Genomic_DNA"/>
</dbReference>
<dbReference type="EMBL" id="QXFW01000656">
    <property type="protein sequence ID" value="KAE9006184.1"/>
    <property type="molecule type" value="Genomic_DNA"/>
</dbReference>
<dbReference type="Proteomes" id="UP000486351">
    <property type="component" value="Unassembled WGS sequence"/>
</dbReference>
<evidence type="ECO:0000313" key="21">
    <source>
        <dbReference type="Proteomes" id="UP000488956"/>
    </source>
</evidence>
<dbReference type="EMBL" id="QXGA01000657">
    <property type="protein sequence ID" value="KAE9142964.1"/>
    <property type="molecule type" value="Genomic_DNA"/>
</dbReference>
<evidence type="ECO:0000313" key="6">
    <source>
        <dbReference type="EMBL" id="KAE9142964.1"/>
    </source>
</evidence>
<dbReference type="EMBL" id="QXFZ01000705">
    <property type="protein sequence ID" value="KAE9107438.1"/>
    <property type="molecule type" value="Genomic_DNA"/>
</dbReference>
<dbReference type="EMBL" id="QXGD01000744">
    <property type="protein sequence ID" value="KAE9226343.1"/>
    <property type="molecule type" value="Genomic_DNA"/>
</dbReference>
<comment type="caution">
    <text evidence="7">The sequence shown here is derived from an EMBL/GenBank/DDBJ whole genome shotgun (WGS) entry which is preliminary data.</text>
</comment>
<dbReference type="Pfam" id="PF00078">
    <property type="entry name" value="RVT_1"/>
    <property type="match status" value="1"/>
</dbReference>
<dbReference type="InterPro" id="IPR000477">
    <property type="entry name" value="RT_dom"/>
</dbReference>
<evidence type="ECO:0000313" key="3">
    <source>
        <dbReference type="EMBL" id="KAE9006184.1"/>
    </source>
</evidence>
<gene>
    <name evidence="10" type="ORF">PF001_g12125</name>
    <name evidence="9" type="ORF">PF002_g14140</name>
    <name evidence="8" type="ORF">PF004_g11864</name>
    <name evidence="7" type="ORF">PF005_g12889</name>
    <name evidence="6" type="ORF">PF006_g11989</name>
    <name evidence="4" type="ORF">PF007_g13044</name>
    <name evidence="11" type="ORF">PF008_g12128</name>
    <name evidence="2" type="ORF">PF009_g14086</name>
    <name evidence="5" type="ORF">PF010_g12241</name>
    <name evidence="3" type="ORF">PF011_g11696</name>
</gene>
<accession>A0A6A3XQT4</accession>
<evidence type="ECO:0000313" key="19">
    <source>
        <dbReference type="Proteomes" id="UP000476176"/>
    </source>
</evidence>
<dbReference type="OrthoDB" id="89049at2759"/>
<evidence type="ECO:0000313" key="14">
    <source>
        <dbReference type="Proteomes" id="UP000437068"/>
    </source>
</evidence>
<evidence type="ECO:0000313" key="4">
    <source>
        <dbReference type="EMBL" id="KAE9107438.1"/>
    </source>
</evidence>
<evidence type="ECO:0000313" key="12">
    <source>
        <dbReference type="Proteomes" id="UP000429523"/>
    </source>
</evidence>
<evidence type="ECO:0000313" key="2">
    <source>
        <dbReference type="EMBL" id="KAE8935976.1"/>
    </source>
</evidence>
<dbReference type="SUPFAM" id="SSF56672">
    <property type="entry name" value="DNA/RNA polymerases"/>
    <property type="match status" value="1"/>
</dbReference>
<dbReference type="Proteomes" id="UP000429523">
    <property type="component" value="Unassembled WGS sequence"/>
</dbReference>
<feature type="domain" description="Reverse transcriptase" evidence="1">
    <location>
        <begin position="2"/>
        <end position="75"/>
    </location>
</feature>
<dbReference type="InterPro" id="IPR051320">
    <property type="entry name" value="Viral_Replic_Matur_Polypro"/>
</dbReference>
<dbReference type="FunFam" id="3.30.70.270:FF:000003">
    <property type="entry name" value="Transposon Ty3-G Gag-Pol polyprotein"/>
    <property type="match status" value="1"/>
</dbReference>
<dbReference type="EMBL" id="QXGB01000696">
    <property type="protein sequence ID" value="KAE9206754.1"/>
    <property type="molecule type" value="Genomic_DNA"/>
</dbReference>
<reference evidence="12 13" key="1">
    <citation type="submission" date="2018-08" db="EMBL/GenBank/DDBJ databases">
        <title>Genomic investigation of the strawberry pathogen Phytophthora fragariae indicates pathogenicity is determined by transcriptional variation in three key races.</title>
        <authorList>
            <person name="Adams T.M."/>
            <person name="Armitage A.D."/>
            <person name="Sobczyk M.K."/>
            <person name="Bates H.J."/>
            <person name="Dunwell J.M."/>
            <person name="Nellist C.F."/>
            <person name="Harrison R.J."/>
        </authorList>
    </citation>
    <scope>NUCLEOTIDE SEQUENCE [LARGE SCALE GENOMIC DNA]</scope>
    <source>
        <strain evidence="10 14">A4</strain>
        <strain evidence="9 15">BC-1</strain>
        <strain evidence="8 19">BC-23</strain>
        <strain evidence="7 13">NOV-27</strain>
        <strain evidence="6 16">NOV-5</strain>
        <strain evidence="4 17">NOV-71</strain>
        <strain evidence="11 20">NOV-77</strain>
        <strain evidence="2 12">NOV-9</strain>
        <strain evidence="5 21">ONT-3</strain>
        <strain evidence="3 18">SCRP245</strain>
    </source>
</reference>
<dbReference type="Proteomes" id="UP000476176">
    <property type="component" value="Unassembled WGS sequence"/>
</dbReference>
<evidence type="ECO:0000313" key="9">
    <source>
        <dbReference type="EMBL" id="KAE9226343.1"/>
    </source>
</evidence>
<dbReference type="EMBL" id="QXGF01000758">
    <property type="protein sequence ID" value="KAE8935976.1"/>
    <property type="molecule type" value="Genomic_DNA"/>
</dbReference>
<dbReference type="AlphaFoldDB" id="A0A6A3XQT4"/>
<proteinExistence type="predicted"/>
<evidence type="ECO:0000313" key="20">
    <source>
        <dbReference type="Proteomes" id="UP000486351"/>
    </source>
</evidence>
<evidence type="ECO:0000313" key="17">
    <source>
        <dbReference type="Proteomes" id="UP000441208"/>
    </source>
</evidence>
<sequence>MGVATAPDEFQAVMNRCLGDLDFCWVYLDDIMILSSSFEEHLRIVLQRMHDNRLTIHLIKSKIGATAVEYLGYVISCNGISPMHSKVDAIQRIAPPRIRRELRRFVGMVNYYRDVWPRRANLPAPLTALT</sequence>
<dbReference type="Proteomes" id="UP000440367">
    <property type="component" value="Unassembled WGS sequence"/>
</dbReference>
<dbReference type="EMBL" id="QXGE01000663">
    <property type="protein sequence ID" value="KAE9306444.1"/>
    <property type="molecule type" value="Genomic_DNA"/>
</dbReference>
<name>A0A6A3XQT4_9STRA</name>
<dbReference type="EMBL" id="QXGC01000661">
    <property type="protein sequence ID" value="KAE9225669.1"/>
    <property type="molecule type" value="Genomic_DNA"/>
</dbReference>
<dbReference type="PANTHER" id="PTHR33064:SF37">
    <property type="entry name" value="RIBONUCLEASE H"/>
    <property type="match status" value="1"/>
</dbReference>
<dbReference type="Proteomes" id="UP000440732">
    <property type="component" value="Unassembled WGS sequence"/>
</dbReference>
<dbReference type="InterPro" id="IPR043502">
    <property type="entry name" value="DNA/RNA_pol_sf"/>
</dbReference>
<evidence type="ECO:0000313" key="15">
    <source>
        <dbReference type="Proteomes" id="UP000440367"/>
    </source>
</evidence>
<dbReference type="InterPro" id="IPR043128">
    <property type="entry name" value="Rev_trsase/Diguanyl_cyclase"/>
</dbReference>